<dbReference type="Pfam" id="PF11005">
    <property type="entry name" value="DUF2844"/>
    <property type="match status" value="1"/>
</dbReference>
<proteinExistence type="predicted"/>
<comment type="caution">
    <text evidence="2">The sequence shown here is derived from an EMBL/GenBank/DDBJ whole genome shotgun (WGS) entry which is preliminary data.</text>
</comment>
<name>A0A4Y8N673_9BURK</name>
<evidence type="ECO:0000313" key="2">
    <source>
        <dbReference type="EMBL" id="TFE45151.1"/>
    </source>
</evidence>
<dbReference type="RefSeq" id="WP_134456910.1">
    <property type="nucleotide sequence ID" value="NZ_JBHMFL010000123.1"/>
</dbReference>
<sequence length="150" mass="15736">MNFLKLALAVASMLPLTSYAALGGAPGTGAASQPVLRSAVSLNASAAAAPYTMRATSGADGVTIHEYVLPSNVVFAVTWQGPVRPDMSALLGSYFPNFTNAAAQRARGAGPMIEHNSDFHIESAGRAGRFFGKAYLPRLVPVNVRMEQLQ</sequence>
<gene>
    <name evidence="2" type="ORF">E2553_09070</name>
</gene>
<reference evidence="2 3" key="1">
    <citation type="submission" date="2019-03" db="EMBL/GenBank/DDBJ databases">
        <title>Complete Genome Sequence of Paraburkholderia dipogonis ICMP 19430T, a Nitrogen-fixing Symbiont of the South African Invasive Legume Dipogon lignosus in New Zealand.</title>
        <authorList>
            <person name="De Meyer S.E."/>
        </authorList>
    </citation>
    <scope>NUCLEOTIDE SEQUENCE [LARGE SCALE GENOMIC DNA]</scope>
    <source>
        <strain evidence="2 3">ICMP 19430</strain>
    </source>
</reference>
<protein>
    <submittedName>
        <fullName evidence="2">DUF2844 domain-containing protein</fullName>
    </submittedName>
</protein>
<evidence type="ECO:0000256" key="1">
    <source>
        <dbReference type="SAM" id="SignalP"/>
    </source>
</evidence>
<evidence type="ECO:0000313" key="3">
    <source>
        <dbReference type="Proteomes" id="UP000297385"/>
    </source>
</evidence>
<organism evidence="2 3">
    <name type="scientific">Paraburkholderia dipogonis</name>
    <dbReference type="NCBI Taxonomy" id="1211383"/>
    <lineage>
        <taxon>Bacteria</taxon>
        <taxon>Pseudomonadati</taxon>
        <taxon>Pseudomonadota</taxon>
        <taxon>Betaproteobacteria</taxon>
        <taxon>Burkholderiales</taxon>
        <taxon>Burkholderiaceae</taxon>
        <taxon>Paraburkholderia</taxon>
    </lineage>
</organism>
<accession>A0A4Y8N673</accession>
<feature type="signal peptide" evidence="1">
    <location>
        <begin position="1"/>
        <end position="20"/>
    </location>
</feature>
<dbReference type="AlphaFoldDB" id="A0A4Y8N673"/>
<dbReference type="GeneID" id="97306241"/>
<dbReference type="Proteomes" id="UP000297385">
    <property type="component" value="Unassembled WGS sequence"/>
</dbReference>
<feature type="chain" id="PRO_5021292117" evidence="1">
    <location>
        <begin position="21"/>
        <end position="150"/>
    </location>
</feature>
<dbReference type="EMBL" id="SNVI01000001">
    <property type="protein sequence ID" value="TFE45151.1"/>
    <property type="molecule type" value="Genomic_DNA"/>
</dbReference>
<dbReference type="InterPro" id="IPR021267">
    <property type="entry name" value="DUF2844"/>
</dbReference>
<keyword evidence="1" id="KW-0732">Signal</keyword>